<gene>
    <name evidence="2" type="ORF">KAK11_11365</name>
</gene>
<dbReference type="RefSeq" id="WP_210809244.1">
    <property type="nucleotide sequence ID" value="NZ_JAGQDG010000004.1"/>
</dbReference>
<name>A0ABS5DXR3_9BURK</name>
<evidence type="ECO:0000259" key="1">
    <source>
        <dbReference type="Pfam" id="PF13524"/>
    </source>
</evidence>
<comment type="caution">
    <text evidence="2">The sequence shown here is derived from an EMBL/GenBank/DDBJ whole genome shotgun (WGS) entry which is preliminary data.</text>
</comment>
<dbReference type="EMBL" id="JAGQDG010000004">
    <property type="protein sequence ID" value="MBQ0935926.1"/>
    <property type="molecule type" value="Genomic_DNA"/>
</dbReference>
<reference evidence="2 3" key="1">
    <citation type="submission" date="2021-04" db="EMBL/GenBank/DDBJ databases">
        <title>The genome sequence of type strain Ideonella paludis KCTC 32238.</title>
        <authorList>
            <person name="Liu Y."/>
        </authorList>
    </citation>
    <scope>NUCLEOTIDE SEQUENCE [LARGE SCALE GENOMIC DNA]</scope>
    <source>
        <strain evidence="2 3">KCTC 32238</strain>
    </source>
</reference>
<organism evidence="2 3">
    <name type="scientific">Ideonella paludis</name>
    <dbReference type="NCBI Taxonomy" id="1233411"/>
    <lineage>
        <taxon>Bacteria</taxon>
        <taxon>Pseudomonadati</taxon>
        <taxon>Pseudomonadota</taxon>
        <taxon>Betaproteobacteria</taxon>
        <taxon>Burkholderiales</taxon>
        <taxon>Sphaerotilaceae</taxon>
        <taxon>Ideonella</taxon>
    </lineage>
</organism>
<protein>
    <recommendedName>
        <fullName evidence="1">Spore protein YkvP/CgeB glycosyl transferase-like domain-containing protein</fullName>
    </recommendedName>
</protein>
<dbReference type="InterPro" id="IPR055259">
    <property type="entry name" value="YkvP/CgeB_Glyco_trans-like"/>
</dbReference>
<dbReference type="Pfam" id="PF13524">
    <property type="entry name" value="Glyco_trans_1_2"/>
    <property type="match status" value="1"/>
</dbReference>
<keyword evidence="3" id="KW-1185">Reference proteome</keyword>
<evidence type="ECO:0000313" key="3">
    <source>
        <dbReference type="Proteomes" id="UP000672097"/>
    </source>
</evidence>
<accession>A0ABS5DXR3</accession>
<evidence type="ECO:0000313" key="2">
    <source>
        <dbReference type="EMBL" id="MBQ0935926.1"/>
    </source>
</evidence>
<sequence>MSATPTAPIHLVLAFDHPLNAVESVADALAAGLAALGQAPRVLSLPRDLNALASLKPEDVARVYSLGSVPLTFKIGNQWLWQHFACPVSAYLLDAPIYDIGRVPAFNRFLADARLDRRLSLCAPETGYRDWLGSALNVSWHHVPFAPFAAPDAPLPAAQDVQQRVCVIGTVGSELGGQCDLPLADALRAWFGAEMPPSSADDLAAALLAQEADPLPARQLSQALRWAPQECLQPQRLKGVLALDSWVKRHRRLLAVRSLGHLPVDFFGTGWQALLGAQAHHRHVGQVAHQDIARLMPHYQAVLNFDPNWQGGVHDRVYTAAAMGVPVITNEATPLPALQQQGAALLSYASNRPHLEEHIRAWPAWQAARSPRPPHFGFLAQHNWASRMALWQAA</sequence>
<proteinExistence type="predicted"/>
<feature type="domain" description="Spore protein YkvP/CgeB glycosyl transferase-like" evidence="1">
    <location>
        <begin position="253"/>
        <end position="391"/>
    </location>
</feature>
<dbReference type="Proteomes" id="UP000672097">
    <property type="component" value="Unassembled WGS sequence"/>
</dbReference>